<accession>A0A1G8YZL2</accession>
<sequence length="271" mass="30408">MSYFEHQGCQLYYEDHGQGAPLVLVHGLGSSTRDWEYQLPALVGHYRVLAMDMRGHGRSGKPRERYSVAGFAADVAALIEHLGLGPVHLVGISMGGMIGFQLGVDRPELLKSLTIVNSGPELKPRSPSDFVNLAKRWLFSRLFSMETIGKGLGRLLFPKPEQAELREKVEQRWMLNDKRAYLASLDALIGWGVRERLAAIACPTLVVTADRDYTPVSVKESYVRELPDARLVVIEDSRHGTPLDQPERFNATLLDFLDEVERQHSKDPEKC</sequence>
<evidence type="ECO:0000313" key="2">
    <source>
        <dbReference type="EMBL" id="SDK07515.1"/>
    </source>
</evidence>
<dbReference type="PANTHER" id="PTHR43798:SF33">
    <property type="entry name" value="HYDROLASE, PUTATIVE (AFU_ORTHOLOGUE AFUA_2G14860)-RELATED"/>
    <property type="match status" value="1"/>
</dbReference>
<protein>
    <submittedName>
        <fullName evidence="2">Pimeloyl-ACP methyl ester carboxylesterase</fullName>
    </submittedName>
</protein>
<dbReference type="STRING" id="137658.SAMN05216186_104138"/>
<evidence type="ECO:0000259" key="1">
    <source>
        <dbReference type="Pfam" id="PF00561"/>
    </source>
</evidence>
<dbReference type="Proteomes" id="UP000198706">
    <property type="component" value="Unassembled WGS sequence"/>
</dbReference>
<dbReference type="RefSeq" id="WP_084334218.1">
    <property type="nucleotide sequence ID" value="NZ_FNFD01000004.1"/>
</dbReference>
<reference evidence="2 3" key="1">
    <citation type="submission" date="2016-10" db="EMBL/GenBank/DDBJ databases">
        <authorList>
            <person name="de Groot N.N."/>
        </authorList>
    </citation>
    <scope>NUCLEOTIDE SEQUENCE [LARGE SCALE GENOMIC DNA]</scope>
    <source>
        <strain evidence="2 3">JCM 21544</strain>
    </source>
</reference>
<feature type="domain" description="AB hydrolase-1" evidence="1">
    <location>
        <begin position="21"/>
        <end position="244"/>
    </location>
</feature>
<dbReference type="InterPro" id="IPR050266">
    <property type="entry name" value="AB_hydrolase_sf"/>
</dbReference>
<dbReference type="Gene3D" id="3.40.50.1820">
    <property type="entry name" value="alpha/beta hydrolase"/>
    <property type="match status" value="1"/>
</dbReference>
<dbReference type="InterPro" id="IPR029058">
    <property type="entry name" value="AB_hydrolase_fold"/>
</dbReference>
<dbReference type="EMBL" id="FNFD01000004">
    <property type="protein sequence ID" value="SDK07515.1"/>
    <property type="molecule type" value="Genomic_DNA"/>
</dbReference>
<organism evidence="2 3">
    <name type="scientific">Pseudomonas indica</name>
    <dbReference type="NCBI Taxonomy" id="137658"/>
    <lineage>
        <taxon>Bacteria</taxon>
        <taxon>Pseudomonadati</taxon>
        <taxon>Pseudomonadota</taxon>
        <taxon>Gammaproteobacteria</taxon>
        <taxon>Pseudomonadales</taxon>
        <taxon>Pseudomonadaceae</taxon>
        <taxon>Pseudomonas</taxon>
    </lineage>
</organism>
<keyword evidence="3" id="KW-1185">Reference proteome</keyword>
<dbReference type="AlphaFoldDB" id="A0A1G8YZL2"/>
<gene>
    <name evidence="2" type="ORF">SAMN05216186_104138</name>
</gene>
<proteinExistence type="predicted"/>
<dbReference type="PRINTS" id="PR00111">
    <property type="entry name" value="ABHYDROLASE"/>
</dbReference>
<dbReference type="SUPFAM" id="SSF53474">
    <property type="entry name" value="alpha/beta-Hydrolases"/>
    <property type="match status" value="1"/>
</dbReference>
<dbReference type="PANTHER" id="PTHR43798">
    <property type="entry name" value="MONOACYLGLYCEROL LIPASE"/>
    <property type="match status" value="1"/>
</dbReference>
<name>A0A1G8YZL2_9PSED</name>
<dbReference type="GO" id="GO:0016020">
    <property type="term" value="C:membrane"/>
    <property type="evidence" value="ECO:0007669"/>
    <property type="project" value="TreeGrafter"/>
</dbReference>
<dbReference type="InterPro" id="IPR000073">
    <property type="entry name" value="AB_hydrolase_1"/>
</dbReference>
<dbReference type="Pfam" id="PF00561">
    <property type="entry name" value="Abhydrolase_1"/>
    <property type="match status" value="1"/>
</dbReference>
<evidence type="ECO:0000313" key="3">
    <source>
        <dbReference type="Proteomes" id="UP000198706"/>
    </source>
</evidence>